<comment type="caution">
    <text evidence="1">The sequence shown here is derived from an EMBL/GenBank/DDBJ whole genome shotgun (WGS) entry which is preliminary data.</text>
</comment>
<gene>
    <name evidence="1" type="ORF">SAMN05421766_106132</name>
</gene>
<evidence type="ECO:0000313" key="1">
    <source>
        <dbReference type="EMBL" id="SIS99021.1"/>
    </source>
</evidence>
<keyword evidence="2" id="KW-1185">Reference proteome</keyword>
<dbReference type="EMBL" id="FTOB01000006">
    <property type="protein sequence ID" value="SIS99021.1"/>
    <property type="molecule type" value="Genomic_DNA"/>
</dbReference>
<dbReference type="Proteomes" id="UP000185728">
    <property type="component" value="Unassembled WGS sequence"/>
</dbReference>
<protein>
    <submittedName>
        <fullName evidence="1">Uncharacterized protein</fullName>
    </submittedName>
</protein>
<proteinExistence type="predicted"/>
<accession>A0ABY1L022</accession>
<evidence type="ECO:0000313" key="2">
    <source>
        <dbReference type="Proteomes" id="UP000185728"/>
    </source>
</evidence>
<organism evidence="1 2">
    <name type="scientific">Zobellia uliginosa</name>
    <dbReference type="NCBI Taxonomy" id="143224"/>
    <lineage>
        <taxon>Bacteria</taxon>
        <taxon>Pseudomonadati</taxon>
        <taxon>Bacteroidota</taxon>
        <taxon>Flavobacteriia</taxon>
        <taxon>Flavobacteriales</taxon>
        <taxon>Flavobacteriaceae</taxon>
        <taxon>Zobellia</taxon>
    </lineage>
</organism>
<sequence>MYKSRICFKFNSFSVVCITLNRKYCDKWFFLRSVYQKHTLYDYGQKNNTYHAQHHA</sequence>
<reference evidence="1 2" key="1">
    <citation type="submission" date="2017-01" db="EMBL/GenBank/DDBJ databases">
        <authorList>
            <person name="Varghese N."/>
            <person name="Submissions S."/>
        </authorList>
    </citation>
    <scope>NUCLEOTIDE SEQUENCE [LARGE SCALE GENOMIC DNA]</scope>
    <source>
        <strain evidence="1 2">DSM 2061</strain>
    </source>
</reference>
<name>A0ABY1L022_9FLAO</name>